<proteinExistence type="predicted"/>
<accession>A0AAE0FEL8</accession>
<evidence type="ECO:0000256" key="3">
    <source>
        <dbReference type="SAM" id="Phobius"/>
    </source>
</evidence>
<dbReference type="EMBL" id="LGRX02019776">
    <property type="protein sequence ID" value="KAK3258149.1"/>
    <property type="molecule type" value="Genomic_DNA"/>
</dbReference>
<evidence type="ECO:0000256" key="1">
    <source>
        <dbReference type="SAM" id="Coils"/>
    </source>
</evidence>
<dbReference type="Proteomes" id="UP001190700">
    <property type="component" value="Unassembled WGS sequence"/>
</dbReference>
<feature type="transmembrane region" description="Helical" evidence="3">
    <location>
        <begin position="64"/>
        <end position="82"/>
    </location>
</feature>
<keyword evidence="1" id="KW-0175">Coiled coil</keyword>
<evidence type="ECO:0000313" key="5">
    <source>
        <dbReference type="Proteomes" id="UP001190700"/>
    </source>
</evidence>
<protein>
    <submittedName>
        <fullName evidence="4">Uncharacterized protein</fullName>
    </submittedName>
</protein>
<organism evidence="4 5">
    <name type="scientific">Cymbomonas tetramitiformis</name>
    <dbReference type="NCBI Taxonomy" id="36881"/>
    <lineage>
        <taxon>Eukaryota</taxon>
        <taxon>Viridiplantae</taxon>
        <taxon>Chlorophyta</taxon>
        <taxon>Pyramimonadophyceae</taxon>
        <taxon>Pyramimonadales</taxon>
        <taxon>Pyramimonadaceae</taxon>
        <taxon>Cymbomonas</taxon>
    </lineage>
</organism>
<feature type="non-terminal residue" evidence="4">
    <location>
        <position position="1"/>
    </location>
</feature>
<feature type="region of interest" description="Disordered" evidence="2">
    <location>
        <begin position="690"/>
        <end position="712"/>
    </location>
</feature>
<reference evidence="4 5" key="1">
    <citation type="journal article" date="2015" name="Genome Biol. Evol.">
        <title>Comparative Genomics of a Bacterivorous Green Alga Reveals Evolutionary Causalities and Consequences of Phago-Mixotrophic Mode of Nutrition.</title>
        <authorList>
            <person name="Burns J.A."/>
            <person name="Paasch A."/>
            <person name="Narechania A."/>
            <person name="Kim E."/>
        </authorList>
    </citation>
    <scope>NUCLEOTIDE SEQUENCE [LARGE SCALE GENOMIC DNA]</scope>
    <source>
        <strain evidence="4 5">PLY_AMNH</strain>
    </source>
</reference>
<dbReference type="AlphaFoldDB" id="A0AAE0FEL8"/>
<feature type="compositionally biased region" description="Polar residues" evidence="2">
    <location>
        <begin position="697"/>
        <end position="712"/>
    </location>
</feature>
<feature type="coiled-coil region" evidence="1">
    <location>
        <begin position="583"/>
        <end position="610"/>
    </location>
</feature>
<name>A0AAE0FEL8_9CHLO</name>
<keyword evidence="3" id="KW-0472">Membrane</keyword>
<gene>
    <name evidence="4" type="ORF">CYMTET_32794</name>
</gene>
<keyword evidence="3" id="KW-0812">Transmembrane</keyword>
<comment type="caution">
    <text evidence="4">The sequence shown here is derived from an EMBL/GenBank/DDBJ whole genome shotgun (WGS) entry which is preliminary data.</text>
</comment>
<sequence>HLRTGSGEGAPIRGDREEVGALPASHAPICKSQSSIFTRELGHHAHELAMPFFTVEQGTPRFGLWPYLMPGLLTWLMHLLTWLMRLLTWLIRLLTWLIRLLTWLIRLQPCGGMLGQVPTLEGSVLEITRRREAGRASIIPLENEEDEAVERGIPPSAIVVVLDLSLASGKEELWAQLQAIQEQQAVRHAMKMELYSLFFTIRRLKYIVGILPPFDPKATWHKVVSRVRMGLRFGGANEQDMMQMQEVAGQMSDGAALKMKDELKAMQEELKDIEGIVERRSRALAEIIGRWELIGFREDDPFTVQQAKLYLSTRKLQMHRVQEASEQFDAVCESRVEKITGLLGEAHALWSRFPSSLQEEVRARCEDAVSTLPAPATQHFDIVATELKELRELLRPMMDLVMEETQALLSELRWNAPETTTHETWRALKEDAPHEDMLTRAEAELEKLRFARDVSRPLLQAKEEEAKEREREAYQVGAEASVSREQEALKGLLMGVVTGEHDCAAGIDQARLTPAEVELLKDHKSSRVWIELEEIWIHRENIRRIKKRVREILVLIGQDAQAAGDHLFKEWEGGHGLFGAGVRERFENGLAKLENQLERHRGNVIEAAAHLREWYSKLGIPFVEHDPKLAQVYQGCHGGGTFNTMHVHSALFEVRKQIRLYERDVYFKGKNETNAAIVIQRGYRGRLVQHRPLANHSPPNASTSHQSLMRRG</sequence>
<keyword evidence="5" id="KW-1185">Reference proteome</keyword>
<evidence type="ECO:0000256" key="2">
    <source>
        <dbReference type="SAM" id="MobiDB-lite"/>
    </source>
</evidence>
<keyword evidence="3" id="KW-1133">Transmembrane helix</keyword>
<evidence type="ECO:0000313" key="4">
    <source>
        <dbReference type="EMBL" id="KAK3258149.1"/>
    </source>
</evidence>